<evidence type="ECO:0000313" key="2">
    <source>
        <dbReference type="EMBL" id="AUD03578.1"/>
    </source>
</evidence>
<dbReference type="InterPro" id="IPR017946">
    <property type="entry name" value="PLC-like_Pdiesterase_TIM-brl"/>
</dbReference>
<feature type="domain" description="GP-PDE" evidence="1">
    <location>
        <begin position="44"/>
        <end position="288"/>
    </location>
</feature>
<dbReference type="Gene3D" id="3.20.20.190">
    <property type="entry name" value="Phosphatidylinositol (PI) phosphodiesterase"/>
    <property type="match status" value="1"/>
</dbReference>
<name>A0A2K8Z173_9BACT</name>
<evidence type="ECO:0000259" key="1">
    <source>
        <dbReference type="PROSITE" id="PS51704"/>
    </source>
</evidence>
<keyword evidence="3" id="KW-1185">Reference proteome</keyword>
<dbReference type="Pfam" id="PF03009">
    <property type="entry name" value="GDPD"/>
    <property type="match status" value="1"/>
</dbReference>
<dbReference type="CDD" id="cd08566">
    <property type="entry name" value="GDPD_AtGDE_like"/>
    <property type="match status" value="1"/>
</dbReference>
<organism evidence="2 3">
    <name type="scientific">Spirosoma pollinicola</name>
    <dbReference type="NCBI Taxonomy" id="2057025"/>
    <lineage>
        <taxon>Bacteria</taxon>
        <taxon>Pseudomonadati</taxon>
        <taxon>Bacteroidota</taxon>
        <taxon>Cytophagia</taxon>
        <taxon>Cytophagales</taxon>
        <taxon>Cytophagaceae</taxon>
        <taxon>Spirosoma</taxon>
    </lineage>
</organism>
<sequence length="288" mass="32055">MEAKVFWILILLSANNVLGQTPNRFSDSQTADAFFDINAVRKHPLILAHRGGPGLSDTENSITTFDKTARALPNAIIEMDVRLTRDSSFVLLHDATLDRESDATGPVAEKTLNEIKKVRLKTLSGELTAQTIPTFTDVLIWNKNRYMLALDVKPGTDPLRVMKDVEKHQAVHSVFIICYSIAEAQRVREQYPSLWLAVGVNTMADLERLETSKPLSGRLIALTPQKLQPVSFYERLHKLGMLASVGTYGVNQLDEKPMADAKAGYQKLFSQGGDIITTDRPVDVFALF</sequence>
<reference evidence="2 3" key="1">
    <citation type="submission" date="2017-11" db="EMBL/GenBank/DDBJ databases">
        <title>Taxonomic description and genome sequences of Spirosoma HA7 sp. nov., isolated from pollen microhabitat of Corylus avellana.</title>
        <authorList>
            <person name="Ambika Manirajan B."/>
            <person name="Suarez C."/>
            <person name="Ratering S."/>
            <person name="Geissler-Plaum R."/>
            <person name="Cardinale M."/>
            <person name="Sylvia S."/>
        </authorList>
    </citation>
    <scope>NUCLEOTIDE SEQUENCE [LARGE SCALE GENOMIC DNA]</scope>
    <source>
        <strain evidence="2 3">HA7</strain>
    </source>
</reference>
<dbReference type="KEGG" id="spir:CWM47_18120"/>
<proteinExistence type="predicted"/>
<dbReference type="Proteomes" id="UP000232883">
    <property type="component" value="Chromosome"/>
</dbReference>
<evidence type="ECO:0000313" key="3">
    <source>
        <dbReference type="Proteomes" id="UP000232883"/>
    </source>
</evidence>
<dbReference type="OrthoDB" id="384721at2"/>
<gene>
    <name evidence="2" type="ORF">CWM47_18120</name>
</gene>
<accession>A0A2K8Z173</accession>
<dbReference type="EMBL" id="CP025096">
    <property type="protein sequence ID" value="AUD03578.1"/>
    <property type="molecule type" value="Genomic_DNA"/>
</dbReference>
<dbReference type="PANTHER" id="PTHR46211">
    <property type="entry name" value="GLYCEROPHOSPHORYL DIESTER PHOSPHODIESTERASE"/>
    <property type="match status" value="1"/>
</dbReference>
<dbReference type="InterPro" id="IPR030395">
    <property type="entry name" value="GP_PDE_dom"/>
</dbReference>
<dbReference type="GO" id="GO:0006629">
    <property type="term" value="P:lipid metabolic process"/>
    <property type="evidence" value="ECO:0007669"/>
    <property type="project" value="InterPro"/>
</dbReference>
<dbReference type="AlphaFoldDB" id="A0A2K8Z173"/>
<dbReference type="GO" id="GO:0008081">
    <property type="term" value="F:phosphoric diester hydrolase activity"/>
    <property type="evidence" value="ECO:0007669"/>
    <property type="project" value="InterPro"/>
</dbReference>
<dbReference type="PROSITE" id="PS51704">
    <property type="entry name" value="GP_PDE"/>
    <property type="match status" value="1"/>
</dbReference>
<dbReference type="PANTHER" id="PTHR46211:SF14">
    <property type="entry name" value="GLYCEROPHOSPHODIESTER PHOSPHODIESTERASE"/>
    <property type="match status" value="1"/>
</dbReference>
<dbReference type="SUPFAM" id="SSF51695">
    <property type="entry name" value="PLC-like phosphodiesterases"/>
    <property type="match status" value="1"/>
</dbReference>
<protein>
    <submittedName>
        <fullName evidence="2">Glycerophosphodiester phosphodiesterase</fullName>
    </submittedName>
</protein>
<dbReference type="RefSeq" id="WP_100989645.1">
    <property type="nucleotide sequence ID" value="NZ_CP025096.1"/>
</dbReference>